<keyword evidence="3" id="KW-1185">Reference proteome</keyword>
<evidence type="ECO:0000313" key="3">
    <source>
        <dbReference type="Proteomes" id="UP000521872"/>
    </source>
</evidence>
<protein>
    <submittedName>
        <fullName evidence="2">Uncharacterized protein</fullName>
    </submittedName>
</protein>
<accession>A0A8H4QSL3</accession>
<feature type="signal peptide" evidence="1">
    <location>
        <begin position="1"/>
        <end position="22"/>
    </location>
</feature>
<gene>
    <name evidence="2" type="ORF">D9613_008432</name>
</gene>
<dbReference type="AlphaFoldDB" id="A0A8H4QSL3"/>
<sequence length="110" mass="11180">MFSFKAFSALVAASLLASGVRAQTCLSACPATVQTIDTTTTPPSITDLWLLNAAGSSAGPPLSCAYTRLVPVSIFPVVTGTCVYDSTTGLLTSSTTITDCPAAVPLSLCM</sequence>
<feature type="chain" id="PRO_5034227836" evidence="1">
    <location>
        <begin position="23"/>
        <end position="110"/>
    </location>
</feature>
<keyword evidence="1" id="KW-0732">Signal</keyword>
<comment type="caution">
    <text evidence="2">The sequence shown here is derived from an EMBL/GenBank/DDBJ whole genome shotgun (WGS) entry which is preliminary data.</text>
</comment>
<proteinExistence type="predicted"/>
<dbReference type="EMBL" id="JAACJL010000031">
    <property type="protein sequence ID" value="KAF4616471.1"/>
    <property type="molecule type" value="Genomic_DNA"/>
</dbReference>
<evidence type="ECO:0000256" key="1">
    <source>
        <dbReference type="SAM" id="SignalP"/>
    </source>
</evidence>
<name>A0A8H4QSL3_9AGAR</name>
<evidence type="ECO:0000313" key="2">
    <source>
        <dbReference type="EMBL" id="KAF4616471.1"/>
    </source>
</evidence>
<reference evidence="2 3" key="1">
    <citation type="submission" date="2019-12" db="EMBL/GenBank/DDBJ databases">
        <authorList>
            <person name="Floudas D."/>
            <person name="Bentzer J."/>
            <person name="Ahren D."/>
            <person name="Johansson T."/>
            <person name="Persson P."/>
            <person name="Tunlid A."/>
        </authorList>
    </citation>
    <scope>NUCLEOTIDE SEQUENCE [LARGE SCALE GENOMIC DNA]</scope>
    <source>
        <strain evidence="2 3">CBS 102.39</strain>
    </source>
</reference>
<dbReference type="Proteomes" id="UP000521872">
    <property type="component" value="Unassembled WGS sequence"/>
</dbReference>
<organism evidence="2 3">
    <name type="scientific">Agrocybe pediades</name>
    <dbReference type="NCBI Taxonomy" id="84607"/>
    <lineage>
        <taxon>Eukaryota</taxon>
        <taxon>Fungi</taxon>
        <taxon>Dikarya</taxon>
        <taxon>Basidiomycota</taxon>
        <taxon>Agaricomycotina</taxon>
        <taxon>Agaricomycetes</taxon>
        <taxon>Agaricomycetidae</taxon>
        <taxon>Agaricales</taxon>
        <taxon>Agaricineae</taxon>
        <taxon>Strophariaceae</taxon>
        <taxon>Agrocybe</taxon>
    </lineage>
</organism>